<dbReference type="GO" id="GO:0016747">
    <property type="term" value="F:acyltransferase activity, transferring groups other than amino-acyl groups"/>
    <property type="evidence" value="ECO:0007669"/>
    <property type="project" value="InterPro"/>
</dbReference>
<dbReference type="EMBL" id="BONF01000041">
    <property type="protein sequence ID" value="GIF84897.1"/>
    <property type="molecule type" value="Genomic_DNA"/>
</dbReference>
<dbReference type="Gene3D" id="3.40.630.30">
    <property type="match status" value="1"/>
</dbReference>
<feature type="domain" description="N-acetyltransferase" evidence="3">
    <location>
        <begin position="3"/>
        <end position="141"/>
    </location>
</feature>
<dbReference type="InterPro" id="IPR000182">
    <property type="entry name" value="GNAT_dom"/>
</dbReference>
<sequence>MAVPLRTAQPADIPRVLAFWKLAAEDTDRDDSAEAVTALLARDPDALLLAVDEDEIVGSLIAGWDGWRCHLYRFAVHPGRRRQGIGRALLDAAEQRFTGFGGRRAGAMVLDENDLAHAAWSAAGYHRQPQWSRWVKPLAAS</sequence>
<keyword evidence="1" id="KW-0808">Transferase</keyword>
<keyword evidence="2" id="KW-0012">Acyltransferase</keyword>
<name>A0A8J3NLD6_9ACTN</name>
<dbReference type="PROSITE" id="PS51186">
    <property type="entry name" value="GNAT"/>
    <property type="match status" value="1"/>
</dbReference>
<dbReference type="AlphaFoldDB" id="A0A8J3NLD6"/>
<protein>
    <submittedName>
        <fullName evidence="4">N-acetyltransferase</fullName>
    </submittedName>
</protein>
<organism evidence="4 5">
    <name type="scientific">Catellatospora bangladeshensis</name>
    <dbReference type="NCBI Taxonomy" id="310355"/>
    <lineage>
        <taxon>Bacteria</taxon>
        <taxon>Bacillati</taxon>
        <taxon>Actinomycetota</taxon>
        <taxon>Actinomycetes</taxon>
        <taxon>Micromonosporales</taxon>
        <taxon>Micromonosporaceae</taxon>
        <taxon>Catellatospora</taxon>
    </lineage>
</organism>
<dbReference type="InterPro" id="IPR016181">
    <property type="entry name" value="Acyl_CoA_acyltransferase"/>
</dbReference>
<evidence type="ECO:0000313" key="5">
    <source>
        <dbReference type="Proteomes" id="UP000601223"/>
    </source>
</evidence>
<keyword evidence="5" id="KW-1185">Reference proteome</keyword>
<proteinExistence type="predicted"/>
<dbReference type="Pfam" id="PF00583">
    <property type="entry name" value="Acetyltransf_1"/>
    <property type="match status" value="1"/>
</dbReference>
<gene>
    <name evidence="4" type="ORF">Cba03nite_62460</name>
</gene>
<dbReference type="SUPFAM" id="SSF55729">
    <property type="entry name" value="Acyl-CoA N-acyltransferases (Nat)"/>
    <property type="match status" value="1"/>
</dbReference>
<dbReference type="CDD" id="cd04301">
    <property type="entry name" value="NAT_SF"/>
    <property type="match status" value="1"/>
</dbReference>
<comment type="caution">
    <text evidence="4">The sequence shown here is derived from an EMBL/GenBank/DDBJ whole genome shotgun (WGS) entry which is preliminary data.</text>
</comment>
<evidence type="ECO:0000256" key="1">
    <source>
        <dbReference type="ARBA" id="ARBA00022679"/>
    </source>
</evidence>
<accession>A0A8J3NLD6</accession>
<dbReference type="RefSeq" id="WP_203753888.1">
    <property type="nucleotide sequence ID" value="NZ_BONF01000041.1"/>
</dbReference>
<dbReference type="PANTHER" id="PTHR43877">
    <property type="entry name" value="AMINOALKYLPHOSPHONATE N-ACETYLTRANSFERASE-RELATED-RELATED"/>
    <property type="match status" value="1"/>
</dbReference>
<reference evidence="4 5" key="1">
    <citation type="submission" date="2021-01" db="EMBL/GenBank/DDBJ databases">
        <title>Whole genome shotgun sequence of Catellatospora bangladeshensis NBRC 107357.</title>
        <authorList>
            <person name="Komaki H."/>
            <person name="Tamura T."/>
        </authorList>
    </citation>
    <scope>NUCLEOTIDE SEQUENCE [LARGE SCALE GENOMIC DNA]</scope>
    <source>
        <strain evidence="4 5">NBRC 107357</strain>
    </source>
</reference>
<evidence type="ECO:0000256" key="2">
    <source>
        <dbReference type="ARBA" id="ARBA00023315"/>
    </source>
</evidence>
<evidence type="ECO:0000313" key="4">
    <source>
        <dbReference type="EMBL" id="GIF84897.1"/>
    </source>
</evidence>
<dbReference type="Proteomes" id="UP000601223">
    <property type="component" value="Unassembled WGS sequence"/>
</dbReference>
<evidence type="ECO:0000259" key="3">
    <source>
        <dbReference type="PROSITE" id="PS51186"/>
    </source>
</evidence>
<dbReference type="InterPro" id="IPR050832">
    <property type="entry name" value="Bact_Acetyltransf"/>
</dbReference>